<evidence type="ECO:0000313" key="2">
    <source>
        <dbReference type="Proteomes" id="UP000267368"/>
    </source>
</evidence>
<dbReference type="OrthoDB" id="9132139at2"/>
<dbReference type="InterPro" id="IPR007553">
    <property type="entry name" value="2-thiour_desulf"/>
</dbReference>
<dbReference type="EMBL" id="QICB01000001">
    <property type="protein sequence ID" value="RNL21449.1"/>
    <property type="molecule type" value="Genomic_DNA"/>
</dbReference>
<keyword evidence="2" id="KW-1185">Reference proteome</keyword>
<evidence type="ECO:0000313" key="1">
    <source>
        <dbReference type="EMBL" id="RNL21449.1"/>
    </source>
</evidence>
<dbReference type="Proteomes" id="UP000267368">
    <property type="component" value="Unassembled WGS sequence"/>
</dbReference>
<protein>
    <submittedName>
        <fullName evidence="1">Purine-nucleoside phosphorylase</fullName>
    </submittedName>
</protein>
<sequence>MNVLVSACLLGEPCRYDGKAKCAAGLEETLAAHGCDIVRICPERDGGLPCPRPASEIAPDGARVVNEAGEDVTDAFERGARIAVETAREHGCRLAVLKAKSPSCGAGSVYDGTFTGRLTEGDGFAVRALRAAGVRVVDERRFLEDPQAALRFSAPEKQ</sequence>
<dbReference type="PANTHER" id="PTHR30087">
    <property type="entry name" value="INNER MEMBRANE PROTEIN"/>
    <property type="match status" value="1"/>
</dbReference>
<dbReference type="RefSeq" id="WP_123197291.1">
    <property type="nucleotide sequence ID" value="NZ_QICB01000001.1"/>
</dbReference>
<reference evidence="2" key="1">
    <citation type="submission" date="2018-05" db="EMBL/GenBank/DDBJ databases">
        <title>Genome Sequencing of selected type strains of the family Eggerthellaceae.</title>
        <authorList>
            <person name="Danylec N."/>
            <person name="Stoll D.A."/>
            <person name="Doetsch A."/>
            <person name="Huch M."/>
        </authorList>
    </citation>
    <scope>NUCLEOTIDE SEQUENCE [LARGE SCALE GENOMIC DNA]</scope>
    <source>
        <strain evidence="2">DSM 17537</strain>
    </source>
</reference>
<comment type="caution">
    <text evidence="1">The sequence shown here is derived from an EMBL/GenBank/DDBJ whole genome shotgun (WGS) entry which is preliminary data.</text>
</comment>
<proteinExistence type="predicted"/>
<organism evidence="1 2">
    <name type="scientific">Slackia faecicanis</name>
    <dbReference type="NCBI Taxonomy" id="255723"/>
    <lineage>
        <taxon>Bacteria</taxon>
        <taxon>Bacillati</taxon>
        <taxon>Actinomycetota</taxon>
        <taxon>Coriobacteriia</taxon>
        <taxon>Eggerthellales</taxon>
        <taxon>Eggerthellaceae</taxon>
        <taxon>Slackia</taxon>
    </lineage>
</organism>
<dbReference type="Pfam" id="PF04463">
    <property type="entry name" value="2-thiour_desulf"/>
    <property type="match status" value="1"/>
</dbReference>
<dbReference type="PANTHER" id="PTHR30087:SF1">
    <property type="entry name" value="HYPOTHETICAL CYTOSOLIC PROTEIN"/>
    <property type="match status" value="1"/>
</dbReference>
<accession>A0A3N0AH70</accession>
<dbReference type="AlphaFoldDB" id="A0A3N0AH70"/>
<gene>
    <name evidence="1" type="ORF">DMP07_00955</name>
</gene>
<name>A0A3N0AH70_9ACTN</name>